<dbReference type="PANTHER" id="PTHR13890:SF46">
    <property type="entry name" value="MAGNESIUM TRANSPORTER"/>
    <property type="match status" value="1"/>
</dbReference>
<sequence>MTSRPDLYLSIVKSVRFAPSSTLNLTNMSLKLWAKGLTLCKIESDTKRNKLSHTLELFLSSGTVCLSMYSLVAAIFGMNIPYPWRENHGYLFKWVVMLTVLACGSLFLSIITYARHKGLVGSN</sequence>
<name>A0AAE1XAW9_9LAMI</name>
<dbReference type="Gene3D" id="1.20.58.340">
    <property type="entry name" value="Magnesium transport protein CorA, transmembrane region"/>
    <property type="match status" value="1"/>
</dbReference>
<proteinExistence type="inferred from homology"/>
<reference evidence="7" key="1">
    <citation type="submission" date="2020-06" db="EMBL/GenBank/DDBJ databases">
        <authorList>
            <person name="Li T."/>
            <person name="Hu X."/>
            <person name="Zhang T."/>
            <person name="Song X."/>
            <person name="Zhang H."/>
            <person name="Dai N."/>
            <person name="Sheng W."/>
            <person name="Hou X."/>
            <person name="Wei L."/>
        </authorList>
    </citation>
    <scope>NUCLEOTIDE SEQUENCE</scope>
    <source>
        <strain evidence="7">K16</strain>
        <tissue evidence="7">Leaf</tissue>
    </source>
</reference>
<evidence type="ECO:0000256" key="6">
    <source>
        <dbReference type="SAM" id="Phobius"/>
    </source>
</evidence>
<protein>
    <submittedName>
        <fullName evidence="7">Magnesium transporter MRS2-I</fullName>
    </submittedName>
</protein>
<evidence type="ECO:0000256" key="5">
    <source>
        <dbReference type="ARBA" id="ARBA00023136"/>
    </source>
</evidence>
<dbReference type="GO" id="GO:0016020">
    <property type="term" value="C:membrane"/>
    <property type="evidence" value="ECO:0007669"/>
    <property type="project" value="UniProtKB-SubCell"/>
</dbReference>
<keyword evidence="3 6" id="KW-0812">Transmembrane</keyword>
<dbReference type="SUPFAM" id="SSF144083">
    <property type="entry name" value="Magnesium transport protein CorA, transmembrane region"/>
    <property type="match status" value="1"/>
</dbReference>
<organism evidence="7 8">
    <name type="scientific">Sesamum angolense</name>
    <dbReference type="NCBI Taxonomy" id="2727404"/>
    <lineage>
        <taxon>Eukaryota</taxon>
        <taxon>Viridiplantae</taxon>
        <taxon>Streptophyta</taxon>
        <taxon>Embryophyta</taxon>
        <taxon>Tracheophyta</taxon>
        <taxon>Spermatophyta</taxon>
        <taxon>Magnoliopsida</taxon>
        <taxon>eudicotyledons</taxon>
        <taxon>Gunneridae</taxon>
        <taxon>Pentapetalae</taxon>
        <taxon>asterids</taxon>
        <taxon>lamiids</taxon>
        <taxon>Lamiales</taxon>
        <taxon>Pedaliaceae</taxon>
        <taxon>Sesamum</taxon>
    </lineage>
</organism>
<feature type="transmembrane region" description="Helical" evidence="6">
    <location>
        <begin position="57"/>
        <end position="78"/>
    </location>
</feature>
<dbReference type="Proteomes" id="UP001289374">
    <property type="component" value="Unassembled WGS sequence"/>
</dbReference>
<evidence type="ECO:0000313" key="8">
    <source>
        <dbReference type="Proteomes" id="UP001289374"/>
    </source>
</evidence>
<dbReference type="InterPro" id="IPR045863">
    <property type="entry name" value="CorA_TM1_TM2"/>
</dbReference>
<dbReference type="PANTHER" id="PTHR13890">
    <property type="entry name" value="RNA SPLICING PROTEIN MRS2, MITOCHONDRIAL"/>
    <property type="match status" value="1"/>
</dbReference>
<keyword evidence="4 6" id="KW-1133">Transmembrane helix</keyword>
<dbReference type="AlphaFoldDB" id="A0AAE1XAW9"/>
<keyword evidence="8" id="KW-1185">Reference proteome</keyword>
<feature type="transmembrane region" description="Helical" evidence="6">
    <location>
        <begin position="90"/>
        <end position="114"/>
    </location>
</feature>
<evidence type="ECO:0000313" key="7">
    <source>
        <dbReference type="EMBL" id="KAK4408117.1"/>
    </source>
</evidence>
<dbReference type="GO" id="GO:0015095">
    <property type="term" value="F:magnesium ion transmembrane transporter activity"/>
    <property type="evidence" value="ECO:0007669"/>
    <property type="project" value="UniProtKB-ARBA"/>
</dbReference>
<comment type="subcellular location">
    <subcellularLocation>
        <location evidence="1">Membrane</location>
        <topology evidence="1">Multi-pass membrane protein</topology>
    </subcellularLocation>
</comment>
<evidence type="ECO:0000256" key="4">
    <source>
        <dbReference type="ARBA" id="ARBA00022989"/>
    </source>
</evidence>
<evidence type="ECO:0000256" key="1">
    <source>
        <dbReference type="ARBA" id="ARBA00004141"/>
    </source>
</evidence>
<comment type="similarity">
    <text evidence="2">Belongs to the CorA metal ion transporter (MIT) (TC 1.A.35.5) family.</text>
</comment>
<dbReference type="EMBL" id="JACGWL010000002">
    <property type="protein sequence ID" value="KAK4408117.1"/>
    <property type="molecule type" value="Genomic_DNA"/>
</dbReference>
<gene>
    <name evidence="7" type="ORF">Sango_0392700</name>
</gene>
<accession>A0AAE1XAW9</accession>
<dbReference type="InterPro" id="IPR039204">
    <property type="entry name" value="MRS2-like"/>
</dbReference>
<keyword evidence="5 6" id="KW-0472">Membrane</keyword>
<comment type="caution">
    <text evidence="7">The sequence shown here is derived from an EMBL/GenBank/DDBJ whole genome shotgun (WGS) entry which is preliminary data.</text>
</comment>
<evidence type="ECO:0000256" key="3">
    <source>
        <dbReference type="ARBA" id="ARBA00022692"/>
    </source>
</evidence>
<evidence type="ECO:0000256" key="2">
    <source>
        <dbReference type="ARBA" id="ARBA00007535"/>
    </source>
</evidence>
<reference evidence="7" key="2">
    <citation type="journal article" date="2024" name="Plant">
        <title>Genomic evolution and insights into agronomic trait innovations of Sesamum species.</title>
        <authorList>
            <person name="Miao H."/>
            <person name="Wang L."/>
            <person name="Qu L."/>
            <person name="Liu H."/>
            <person name="Sun Y."/>
            <person name="Le M."/>
            <person name="Wang Q."/>
            <person name="Wei S."/>
            <person name="Zheng Y."/>
            <person name="Lin W."/>
            <person name="Duan Y."/>
            <person name="Cao H."/>
            <person name="Xiong S."/>
            <person name="Wang X."/>
            <person name="Wei L."/>
            <person name="Li C."/>
            <person name="Ma Q."/>
            <person name="Ju M."/>
            <person name="Zhao R."/>
            <person name="Li G."/>
            <person name="Mu C."/>
            <person name="Tian Q."/>
            <person name="Mei H."/>
            <person name="Zhang T."/>
            <person name="Gao T."/>
            <person name="Zhang H."/>
        </authorList>
    </citation>
    <scope>NUCLEOTIDE SEQUENCE</scope>
    <source>
        <strain evidence="7">K16</strain>
    </source>
</reference>